<evidence type="ECO:0000256" key="3">
    <source>
        <dbReference type="ARBA" id="ARBA00022833"/>
    </source>
</evidence>
<dbReference type="RefSeq" id="XP_047782252.1">
    <property type="nucleotide sequence ID" value="XM_047926626.1"/>
</dbReference>
<dbReference type="Pfam" id="PF00097">
    <property type="entry name" value="zf-C3HC4"/>
    <property type="match status" value="1"/>
</dbReference>
<dbReference type="GeneID" id="72007358"/>
<sequence length="518" mass="57232">MHFSKTYQQLLLTLPPELRDSAIEYRKLKKLINQVVTELTSLGLAPEVLHDVLQPGSAELTTPRTIKVNEQDVEVIYELSNVEDHIEPRLRLRIESHDQPEVTASAREADVSLLDDGLEVGDELATLFAGVGIGSDGILSTDESVLISPGVAEAAASASSLHDAHEVVIPLASDSAFYQLLTQALQILSSRLTAVRLDFESKLHALSRSISLAARPMSATHSFRAHSAHATIPSAIDVQTPSHIPFAAGKSDLYAWREIFQLYMDAEIFESHAEATRGERTIEDAEAHMAMFLEQLDARELGSGRRFAVKESRDALQAFLSLNAFILDLRKFQHATAEATRKILKKHAKRTALPLPPALASPFMVPEGANPRTFSIVFPTTGGAAALVPRSSVSLSHLLGQALGETILPIIPHIDDYACLICTNIAFKPIRLSCGHLFCVRCLVKMQKRGQDHCPMCRAHTVLSANRFFVANVDWAMLNFMKDWFPIESKKKLRQNEREVAEEELEELGIDNPNCIVM</sequence>
<feature type="domain" description="SPX" evidence="6">
    <location>
        <begin position="1"/>
        <end position="361"/>
    </location>
</feature>
<accession>A0ABQ8KQ83</accession>
<dbReference type="Pfam" id="PF03105">
    <property type="entry name" value="SPX"/>
    <property type="match status" value="1"/>
</dbReference>
<gene>
    <name evidence="7" type="ORF">C8Q71DRAFT_846101</name>
</gene>
<keyword evidence="8" id="KW-1185">Reference proteome</keyword>
<dbReference type="Proteomes" id="UP000814176">
    <property type="component" value="Unassembled WGS sequence"/>
</dbReference>
<keyword evidence="3" id="KW-0862">Zinc</keyword>
<name>A0ABQ8KQ83_9APHY</name>
<dbReference type="PANTHER" id="PTHR23327:SF51">
    <property type="entry name" value="TRANSCRIPTIONAL REGULATOR OF YEAST FORM ADHERENCE 3"/>
    <property type="match status" value="1"/>
</dbReference>
<evidence type="ECO:0000259" key="6">
    <source>
        <dbReference type="PROSITE" id="PS51382"/>
    </source>
</evidence>
<evidence type="ECO:0000256" key="2">
    <source>
        <dbReference type="ARBA" id="ARBA00022771"/>
    </source>
</evidence>
<evidence type="ECO:0000313" key="7">
    <source>
        <dbReference type="EMBL" id="KAH9840786.1"/>
    </source>
</evidence>
<organism evidence="7 8">
    <name type="scientific">Rhodofomes roseus</name>
    <dbReference type="NCBI Taxonomy" id="34475"/>
    <lineage>
        <taxon>Eukaryota</taxon>
        <taxon>Fungi</taxon>
        <taxon>Dikarya</taxon>
        <taxon>Basidiomycota</taxon>
        <taxon>Agaricomycotina</taxon>
        <taxon>Agaricomycetes</taxon>
        <taxon>Polyporales</taxon>
        <taxon>Rhodofomes</taxon>
    </lineage>
</organism>
<dbReference type="Gene3D" id="3.30.40.10">
    <property type="entry name" value="Zinc/RING finger domain, C3HC4 (zinc finger)"/>
    <property type="match status" value="1"/>
</dbReference>
<feature type="domain" description="RING-type" evidence="5">
    <location>
        <begin position="419"/>
        <end position="458"/>
    </location>
</feature>
<comment type="caution">
    <text evidence="7">The sequence shown here is derived from an EMBL/GenBank/DDBJ whole genome shotgun (WGS) entry which is preliminary data.</text>
</comment>
<dbReference type="PROSITE" id="PS51382">
    <property type="entry name" value="SPX"/>
    <property type="match status" value="1"/>
</dbReference>
<dbReference type="EMBL" id="JADCUA010000004">
    <property type="protein sequence ID" value="KAH9840786.1"/>
    <property type="molecule type" value="Genomic_DNA"/>
</dbReference>
<evidence type="ECO:0000259" key="5">
    <source>
        <dbReference type="PROSITE" id="PS50089"/>
    </source>
</evidence>
<reference evidence="7 8" key="1">
    <citation type="journal article" date="2021" name="Environ. Microbiol.">
        <title>Gene family expansions and transcriptome signatures uncover fungal adaptations to wood decay.</title>
        <authorList>
            <person name="Hage H."/>
            <person name="Miyauchi S."/>
            <person name="Viragh M."/>
            <person name="Drula E."/>
            <person name="Min B."/>
            <person name="Chaduli D."/>
            <person name="Navarro D."/>
            <person name="Favel A."/>
            <person name="Norest M."/>
            <person name="Lesage-Meessen L."/>
            <person name="Balint B."/>
            <person name="Merenyi Z."/>
            <person name="de Eugenio L."/>
            <person name="Morin E."/>
            <person name="Martinez A.T."/>
            <person name="Baldrian P."/>
            <person name="Stursova M."/>
            <person name="Martinez M.J."/>
            <person name="Novotny C."/>
            <person name="Magnuson J.K."/>
            <person name="Spatafora J.W."/>
            <person name="Maurice S."/>
            <person name="Pangilinan J."/>
            <person name="Andreopoulos W."/>
            <person name="LaButti K."/>
            <person name="Hundley H."/>
            <person name="Na H."/>
            <person name="Kuo A."/>
            <person name="Barry K."/>
            <person name="Lipzen A."/>
            <person name="Henrissat B."/>
            <person name="Riley R."/>
            <person name="Ahrendt S."/>
            <person name="Nagy L.G."/>
            <person name="Grigoriev I.V."/>
            <person name="Martin F."/>
            <person name="Rosso M.N."/>
        </authorList>
    </citation>
    <scope>NUCLEOTIDE SEQUENCE [LARGE SCALE GENOMIC DNA]</scope>
    <source>
        <strain evidence="7 8">CIRM-BRFM 1785</strain>
    </source>
</reference>
<dbReference type="SUPFAM" id="SSF57850">
    <property type="entry name" value="RING/U-box"/>
    <property type="match status" value="1"/>
</dbReference>
<dbReference type="InterPro" id="IPR001841">
    <property type="entry name" value="Znf_RING"/>
</dbReference>
<dbReference type="InterPro" id="IPR018957">
    <property type="entry name" value="Znf_C3HC4_RING-type"/>
</dbReference>
<dbReference type="SMART" id="SM00184">
    <property type="entry name" value="RING"/>
    <property type="match status" value="1"/>
</dbReference>
<dbReference type="PROSITE" id="PS00518">
    <property type="entry name" value="ZF_RING_1"/>
    <property type="match status" value="1"/>
</dbReference>
<dbReference type="PROSITE" id="PS50089">
    <property type="entry name" value="ZF_RING_2"/>
    <property type="match status" value="1"/>
</dbReference>
<dbReference type="InterPro" id="IPR004331">
    <property type="entry name" value="SPX_dom"/>
</dbReference>
<evidence type="ECO:0000256" key="4">
    <source>
        <dbReference type="PROSITE-ProRule" id="PRU00175"/>
    </source>
</evidence>
<dbReference type="PANTHER" id="PTHR23327">
    <property type="entry name" value="RING FINGER PROTEIN 127"/>
    <property type="match status" value="1"/>
</dbReference>
<protein>
    <submittedName>
        <fullName evidence="7">SPX domain-containing protein</fullName>
    </submittedName>
</protein>
<keyword evidence="1" id="KW-0479">Metal-binding</keyword>
<dbReference type="InterPro" id="IPR013083">
    <property type="entry name" value="Znf_RING/FYVE/PHD"/>
</dbReference>
<evidence type="ECO:0000313" key="8">
    <source>
        <dbReference type="Proteomes" id="UP000814176"/>
    </source>
</evidence>
<keyword evidence="2 4" id="KW-0863">Zinc-finger</keyword>
<proteinExistence type="predicted"/>
<evidence type="ECO:0000256" key="1">
    <source>
        <dbReference type="ARBA" id="ARBA00022723"/>
    </source>
</evidence>
<dbReference type="InterPro" id="IPR017907">
    <property type="entry name" value="Znf_RING_CS"/>
</dbReference>